<accession>A0AAV9V2L5</accession>
<gene>
    <name evidence="2" type="ORF">TWF730_008484</name>
</gene>
<keyword evidence="3" id="KW-1185">Reference proteome</keyword>
<feature type="region of interest" description="Disordered" evidence="1">
    <location>
        <begin position="399"/>
        <end position="469"/>
    </location>
</feature>
<feature type="compositionally biased region" description="Polar residues" evidence="1">
    <location>
        <begin position="637"/>
        <end position="647"/>
    </location>
</feature>
<dbReference type="Proteomes" id="UP001373714">
    <property type="component" value="Unassembled WGS sequence"/>
</dbReference>
<dbReference type="AlphaFoldDB" id="A0AAV9V2L5"/>
<evidence type="ECO:0000313" key="2">
    <source>
        <dbReference type="EMBL" id="KAK6354066.1"/>
    </source>
</evidence>
<feature type="compositionally biased region" description="Acidic residues" evidence="1">
    <location>
        <begin position="440"/>
        <end position="457"/>
    </location>
</feature>
<organism evidence="2 3">
    <name type="scientific">Orbilia blumenaviensis</name>
    <dbReference type="NCBI Taxonomy" id="1796055"/>
    <lineage>
        <taxon>Eukaryota</taxon>
        <taxon>Fungi</taxon>
        <taxon>Dikarya</taxon>
        <taxon>Ascomycota</taxon>
        <taxon>Pezizomycotina</taxon>
        <taxon>Orbiliomycetes</taxon>
        <taxon>Orbiliales</taxon>
        <taxon>Orbiliaceae</taxon>
        <taxon>Orbilia</taxon>
    </lineage>
</organism>
<dbReference type="EMBL" id="JAVHNS010000005">
    <property type="protein sequence ID" value="KAK6354066.1"/>
    <property type="molecule type" value="Genomic_DNA"/>
</dbReference>
<feature type="region of interest" description="Disordered" evidence="1">
    <location>
        <begin position="623"/>
        <end position="653"/>
    </location>
</feature>
<feature type="compositionally biased region" description="Basic and acidic residues" evidence="1">
    <location>
        <begin position="458"/>
        <end position="468"/>
    </location>
</feature>
<proteinExistence type="predicted"/>
<feature type="compositionally biased region" description="Polar residues" evidence="1">
    <location>
        <begin position="420"/>
        <end position="429"/>
    </location>
</feature>
<evidence type="ECO:0000256" key="1">
    <source>
        <dbReference type="SAM" id="MobiDB-lite"/>
    </source>
</evidence>
<reference evidence="2 3" key="1">
    <citation type="submission" date="2019-10" db="EMBL/GenBank/DDBJ databases">
        <authorList>
            <person name="Palmer J.M."/>
        </authorList>
    </citation>
    <scope>NUCLEOTIDE SEQUENCE [LARGE SCALE GENOMIC DNA]</scope>
    <source>
        <strain evidence="2 3">TWF730</strain>
    </source>
</reference>
<evidence type="ECO:0000313" key="3">
    <source>
        <dbReference type="Proteomes" id="UP001373714"/>
    </source>
</evidence>
<name>A0AAV9V2L5_9PEZI</name>
<comment type="caution">
    <text evidence="2">The sequence shown here is derived from an EMBL/GenBank/DDBJ whole genome shotgun (WGS) entry which is preliminary data.</text>
</comment>
<protein>
    <submittedName>
        <fullName evidence="2">Uncharacterized protein</fullName>
    </submittedName>
</protein>
<sequence>MSINLDSCSTLLEGLRLGDKDNTNQALLIDHDSVAKILVHTTGGHDLAHIGSKLDKAGASPYDGDTSIPNCAQRLAARPEIKDLVDAVDIIFSSQESSSISGREIMHLADPPGQCSDYKNEAGIYNRRSSSQKADTSGEDSDCSFQFSCAGRSAISSYGVGSVDEKAPANKTGILSIPQCIIANVALYRELNRNTNPEIIALEEACSSYLQSNNTGQSHPWVIKSNEFSTRFRCPFAAYQAQPGDYTGCLLVNTKDLHGIRTHIKGYHPDVYEQTLPLETWNQIFDVCLPQAKPNPYPSPCFDLNLVREKYKAHWSFRTDKLYRPRVLVTRGHQQRGPTDVSSAGEVTSPDSQFMGYQINSSQDVPSIFSSFQAILHIRLSFLLERDYIQLFEAGRTASRPWKTSSPGDEGSWSHYPGKINSSRYSQRGSVGRRNKDQVNEEDNYGGNGDEDDDESEGGGRRRDEHYEPPQAHYRIACPLYKLGYPDLPCPRPKGQGRKYGGSQTLAHLRQHIRQSHRDLWPPNVLDSIGNERTRSWPTMFRRLFPLWPKSEPLPDMWCYGGSPTVHEKWSSSPHSASKLQELLIIVQPLFEFRRIIQGLRPGEEMGLEGTGQYENVAHDVSNPLPDGRDIHPGPDLQNTALNSQPEPDQGGVAPENGIFFVFGPPQPQNYPLQDYYSLTQPFDIDPESLRRNLGLGFDGAISPPTAEAHTDMLLYGSPVSPPARQEAFDHTNAYQHSPLEGTQSWAQQRLYEIGWSHILSEQPHGMQNNHNFETQPNEAQETFNNTGSHHRVPPLFMTQQAPPNMAYAYNPGVQPSTMQQTSNNIEYSYYPQHSFSGLQGVPHNAGLHVPETLPDRMQDVPQDMRYPRNRMR</sequence>